<evidence type="ECO:0000313" key="2">
    <source>
        <dbReference type="Proteomes" id="UP000187012"/>
    </source>
</evidence>
<dbReference type="Proteomes" id="UP000187012">
    <property type="component" value="Unassembled WGS sequence"/>
</dbReference>
<keyword evidence="2" id="KW-1185">Reference proteome</keyword>
<accession>A0A1N7SQ21</accession>
<dbReference type="AlphaFoldDB" id="A0A1N7SQ21"/>
<reference evidence="1 2" key="1">
    <citation type="submission" date="2016-12" db="EMBL/GenBank/DDBJ databases">
        <authorList>
            <person name="Song W.-J."/>
            <person name="Kurnit D.M."/>
        </authorList>
    </citation>
    <scope>NUCLEOTIDE SEQUENCE [LARGE SCALE GENOMIC DNA]</scope>
    <source>
        <strain evidence="1 2">STM7296</strain>
    </source>
</reference>
<organism evidence="1 2">
    <name type="scientific">Paraburkholderia ribeironis</name>
    <dbReference type="NCBI Taxonomy" id="1247936"/>
    <lineage>
        <taxon>Bacteria</taxon>
        <taxon>Pseudomonadati</taxon>
        <taxon>Pseudomonadota</taxon>
        <taxon>Betaproteobacteria</taxon>
        <taxon>Burkholderiales</taxon>
        <taxon>Burkholderiaceae</taxon>
        <taxon>Paraburkholderia</taxon>
    </lineage>
</organism>
<dbReference type="EMBL" id="CYGX02000147">
    <property type="protein sequence ID" value="SIT49552.1"/>
    <property type="molecule type" value="Genomic_DNA"/>
</dbReference>
<sequence>MEAKRYVGCVAEANFRRLVRHSWEWSVSSQWWFAPERAVLVVTLDNWLRVSSNWRNRLKWLPGLGSTRLTRIG</sequence>
<gene>
    <name evidence="1" type="ORF">BN2475_1470010</name>
</gene>
<name>A0A1N7SQ21_9BURK</name>
<protein>
    <submittedName>
        <fullName evidence="1">Uncharacterized protein</fullName>
    </submittedName>
</protein>
<proteinExistence type="predicted"/>
<evidence type="ECO:0000313" key="1">
    <source>
        <dbReference type="EMBL" id="SIT49552.1"/>
    </source>
</evidence>